<gene>
    <name evidence="1" type="ORF">BD311DRAFT_555649</name>
</gene>
<dbReference type="Proteomes" id="UP000292957">
    <property type="component" value="Unassembled WGS sequence"/>
</dbReference>
<protein>
    <submittedName>
        <fullName evidence="1">Uncharacterized protein</fullName>
    </submittedName>
</protein>
<accession>A0A4Q9ND51</accession>
<reference evidence="1" key="1">
    <citation type="submission" date="2019-01" db="EMBL/GenBank/DDBJ databases">
        <title>Draft genome sequences of three monokaryotic isolates of the white-rot basidiomycete fungus Dichomitus squalens.</title>
        <authorList>
            <consortium name="DOE Joint Genome Institute"/>
            <person name="Lopez S.C."/>
            <person name="Andreopoulos B."/>
            <person name="Pangilinan J."/>
            <person name="Lipzen A."/>
            <person name="Riley R."/>
            <person name="Ahrendt S."/>
            <person name="Ng V."/>
            <person name="Barry K."/>
            <person name="Daum C."/>
            <person name="Grigoriev I.V."/>
            <person name="Hilden K.S."/>
            <person name="Makela M.R."/>
            <person name="de Vries R.P."/>
        </authorList>
    </citation>
    <scope>NUCLEOTIDE SEQUENCE [LARGE SCALE GENOMIC DNA]</scope>
    <source>
        <strain evidence="1">OM18370.1</strain>
    </source>
</reference>
<dbReference type="EMBL" id="ML143477">
    <property type="protein sequence ID" value="TBU24565.1"/>
    <property type="molecule type" value="Genomic_DNA"/>
</dbReference>
<dbReference type="AlphaFoldDB" id="A0A4Q9ND51"/>
<sequence length="180" mass="19616">MLFGLQVGLMADILRAVKNDGIAQAALNLAFCIIRGETARDETTSDMVGHRPYMQGIAFTSYAVRAADSWSRGGVRHFAVMSSQGGTVVIPIHEDVSSNEEITLADRMYLLPVDGSGREAVSGRDESRGFAFITGSVAAQGQFEVRATAIAVRKVHKSRGKWQLRRIGQCIVHRPSRAVR</sequence>
<organism evidence="1">
    <name type="scientific">Dichomitus squalens</name>
    <dbReference type="NCBI Taxonomy" id="114155"/>
    <lineage>
        <taxon>Eukaryota</taxon>
        <taxon>Fungi</taxon>
        <taxon>Dikarya</taxon>
        <taxon>Basidiomycota</taxon>
        <taxon>Agaricomycotina</taxon>
        <taxon>Agaricomycetes</taxon>
        <taxon>Polyporales</taxon>
        <taxon>Polyporaceae</taxon>
        <taxon>Dichomitus</taxon>
    </lineage>
</organism>
<dbReference type="OrthoDB" id="2757078at2759"/>
<evidence type="ECO:0000313" key="1">
    <source>
        <dbReference type="EMBL" id="TBU24565.1"/>
    </source>
</evidence>
<name>A0A4Q9ND51_9APHY</name>
<proteinExistence type="predicted"/>